<comment type="caution">
    <text evidence="3">The sequence shown here is derived from an EMBL/GenBank/DDBJ whole genome shotgun (WGS) entry which is preliminary data.</text>
</comment>
<dbReference type="PANTHER" id="PTHR31438:SF1">
    <property type="entry name" value="LYSINE N-ACYLTRANSFERASE C17G9.06C-RELATED"/>
    <property type="match status" value="1"/>
</dbReference>
<dbReference type="PROSITE" id="PS51186">
    <property type="entry name" value="GNAT"/>
    <property type="match status" value="1"/>
</dbReference>
<dbReference type="Proteomes" id="UP000295418">
    <property type="component" value="Unassembled WGS sequence"/>
</dbReference>
<evidence type="ECO:0000259" key="2">
    <source>
        <dbReference type="PROSITE" id="PS51186"/>
    </source>
</evidence>
<dbReference type="RefSeq" id="WP_132416858.1">
    <property type="nucleotide sequence ID" value="NZ_SKFG01000002.1"/>
</dbReference>
<dbReference type="SUPFAM" id="SSF55729">
    <property type="entry name" value="Acyl-CoA N-acyltransferases (Nat)"/>
    <property type="match status" value="1"/>
</dbReference>
<gene>
    <name evidence="3" type="ORF">E0485_05035</name>
</gene>
<dbReference type="PANTHER" id="PTHR31438">
    <property type="entry name" value="LYSINE N-ACYLTRANSFERASE C17G9.06C-RELATED"/>
    <property type="match status" value="1"/>
</dbReference>
<protein>
    <submittedName>
        <fullName evidence="3">N-acetyltransferase</fullName>
    </submittedName>
</protein>
<dbReference type="EMBL" id="SKFG01000002">
    <property type="protein sequence ID" value="TCZ80212.1"/>
    <property type="molecule type" value="Genomic_DNA"/>
</dbReference>
<feature type="domain" description="N-acetyltransferase" evidence="2">
    <location>
        <begin position="9"/>
        <end position="175"/>
    </location>
</feature>
<sequence>MNLYSHGSIAVRSLTVDDAGLLLKWLSDKDVLEYYGGRDQPYNFEKVEKHFYERARDITQCIIEFEGHAIGYIQFYLISEEERQEYGYGDFNGNIHGMDQFIGEVEYWNKGIGTDLVKSMVNYLLTHEKAEKIVMDPQAWNERALRVYEKCGFVKKKYLKEHEWHEGQYRDCWIIEYEGKHNK</sequence>
<dbReference type="InterPro" id="IPR016181">
    <property type="entry name" value="Acyl_CoA_acyltransferase"/>
</dbReference>
<evidence type="ECO:0000313" key="4">
    <source>
        <dbReference type="Proteomes" id="UP000295418"/>
    </source>
</evidence>
<dbReference type="Gene3D" id="3.40.630.30">
    <property type="match status" value="1"/>
</dbReference>
<keyword evidence="4" id="KW-1185">Reference proteome</keyword>
<organism evidence="3 4">
    <name type="scientific">Paenibacillus albiflavus</name>
    <dbReference type="NCBI Taxonomy" id="2545760"/>
    <lineage>
        <taxon>Bacteria</taxon>
        <taxon>Bacillati</taxon>
        <taxon>Bacillota</taxon>
        <taxon>Bacilli</taxon>
        <taxon>Bacillales</taxon>
        <taxon>Paenibacillaceae</taxon>
        <taxon>Paenibacillus</taxon>
    </lineage>
</organism>
<dbReference type="GO" id="GO:0046677">
    <property type="term" value="P:response to antibiotic"/>
    <property type="evidence" value="ECO:0007669"/>
    <property type="project" value="UniProtKB-KW"/>
</dbReference>
<reference evidence="3 4" key="1">
    <citation type="submission" date="2019-03" db="EMBL/GenBank/DDBJ databases">
        <authorList>
            <person name="Kim M.K.M."/>
        </authorList>
    </citation>
    <scope>NUCLEOTIDE SEQUENCE [LARGE SCALE GENOMIC DNA]</scope>
    <source>
        <strain evidence="3 4">18JY21-1</strain>
    </source>
</reference>
<evidence type="ECO:0000313" key="3">
    <source>
        <dbReference type="EMBL" id="TCZ80212.1"/>
    </source>
</evidence>
<accession>A0A4V2WPP6</accession>
<name>A0A4V2WPP6_9BACL</name>
<dbReference type="AlphaFoldDB" id="A0A4V2WPP6"/>
<evidence type="ECO:0000256" key="1">
    <source>
        <dbReference type="ARBA" id="ARBA00023251"/>
    </source>
</evidence>
<proteinExistence type="predicted"/>
<keyword evidence="1" id="KW-0046">Antibiotic resistance</keyword>
<keyword evidence="3" id="KW-0808">Transferase</keyword>
<dbReference type="OrthoDB" id="9795206at2"/>
<dbReference type="Pfam" id="PF13523">
    <property type="entry name" value="Acetyltransf_8"/>
    <property type="match status" value="1"/>
</dbReference>
<dbReference type="GO" id="GO:0016410">
    <property type="term" value="F:N-acyltransferase activity"/>
    <property type="evidence" value="ECO:0007669"/>
    <property type="project" value="TreeGrafter"/>
</dbReference>
<dbReference type="InterPro" id="IPR000182">
    <property type="entry name" value="GNAT_dom"/>
</dbReference>